<comment type="similarity">
    <text evidence="1">Belongs to the bacterial solute-binding protein ModA family.</text>
</comment>
<dbReference type="PANTHER" id="PTHR30632:SF14">
    <property type="entry name" value="TUNGSTATE_MOLYBDATE_CHROMATE-BINDING PROTEIN MODA"/>
    <property type="match status" value="1"/>
</dbReference>
<dbReference type="RefSeq" id="WP_090550914.1">
    <property type="nucleotide sequence ID" value="NZ_FNFP01000001.1"/>
</dbReference>
<evidence type="ECO:0000313" key="8">
    <source>
        <dbReference type="Proteomes" id="UP000198718"/>
    </source>
</evidence>
<sequence>MKKRNLLQIIIISLVLSITITACSSPQNKGKQLTEKNELHIAAAASLRFAFEEIGMVFEEETNTKVIFQFGSSGNLAQQIINGAPIDLFVAADTKFVEDLIENGDIIEETKNVYAIGRIVLAVNRNANIEATTLEDLLSSDIKHIALANPNHAPYGLAGKEALENKGLWDLMEEKLVYGENASQTMQFVQMGNAPVGIIPLSIANVEEIDFFLIDEELHNPIEQMLGVVSHSNNQEFAKDFAKFVNSTEGRIIMKKYGFDLP</sequence>
<accession>A0A1G8ZRS6</accession>
<dbReference type="InterPro" id="IPR005950">
    <property type="entry name" value="ModA"/>
</dbReference>
<organism evidence="7 8">
    <name type="scientific">Natronincola ferrireducens</name>
    <dbReference type="NCBI Taxonomy" id="393762"/>
    <lineage>
        <taxon>Bacteria</taxon>
        <taxon>Bacillati</taxon>
        <taxon>Bacillota</taxon>
        <taxon>Clostridia</taxon>
        <taxon>Peptostreptococcales</taxon>
        <taxon>Natronincolaceae</taxon>
        <taxon>Natronincola</taxon>
    </lineage>
</organism>
<dbReference type="CDD" id="cd13539">
    <property type="entry name" value="PBP2_AvModA"/>
    <property type="match status" value="1"/>
</dbReference>
<evidence type="ECO:0000256" key="5">
    <source>
        <dbReference type="PIRSR" id="PIRSR004846-1"/>
    </source>
</evidence>
<dbReference type="AlphaFoldDB" id="A0A1G8ZRS6"/>
<dbReference type="STRING" id="393762.SAMN05660472_00927"/>
<dbReference type="FunFam" id="3.40.190.10:FF:000035">
    <property type="entry name" value="Molybdate ABC transporter substrate-binding protein"/>
    <property type="match status" value="1"/>
</dbReference>
<dbReference type="GO" id="GO:0046872">
    <property type="term" value="F:metal ion binding"/>
    <property type="evidence" value="ECO:0007669"/>
    <property type="project" value="UniProtKB-KW"/>
</dbReference>
<feature type="signal peptide" evidence="6">
    <location>
        <begin position="1"/>
        <end position="24"/>
    </location>
</feature>
<dbReference type="PANTHER" id="PTHR30632">
    <property type="entry name" value="MOLYBDATE-BINDING PERIPLASMIC PROTEIN"/>
    <property type="match status" value="1"/>
</dbReference>
<dbReference type="InterPro" id="IPR050682">
    <property type="entry name" value="ModA/WtpA"/>
</dbReference>
<evidence type="ECO:0000256" key="2">
    <source>
        <dbReference type="ARBA" id="ARBA00022505"/>
    </source>
</evidence>
<dbReference type="Gene3D" id="3.40.190.10">
    <property type="entry name" value="Periplasmic binding protein-like II"/>
    <property type="match status" value="2"/>
</dbReference>
<dbReference type="GO" id="GO:0030973">
    <property type="term" value="F:molybdate ion binding"/>
    <property type="evidence" value="ECO:0007669"/>
    <property type="project" value="InterPro"/>
</dbReference>
<gene>
    <name evidence="7" type="ORF">SAMN05660472_00927</name>
</gene>
<dbReference type="GO" id="GO:0015689">
    <property type="term" value="P:molybdate ion transport"/>
    <property type="evidence" value="ECO:0007669"/>
    <property type="project" value="InterPro"/>
</dbReference>
<keyword evidence="3 5" id="KW-0479">Metal-binding</keyword>
<feature type="chain" id="PRO_5011466868" evidence="6">
    <location>
        <begin position="25"/>
        <end position="262"/>
    </location>
</feature>
<dbReference type="EMBL" id="FNFP01000001">
    <property type="protein sequence ID" value="SDK17035.1"/>
    <property type="molecule type" value="Genomic_DNA"/>
</dbReference>
<feature type="binding site" evidence="5">
    <location>
        <position position="73"/>
    </location>
    <ligand>
        <name>molybdate</name>
        <dbReference type="ChEBI" id="CHEBI:36264"/>
    </ligand>
</feature>
<dbReference type="NCBIfam" id="TIGR01256">
    <property type="entry name" value="modA"/>
    <property type="match status" value="1"/>
</dbReference>
<protein>
    <submittedName>
        <fullName evidence="7">Molybdate transport system substrate-binding protein</fullName>
    </submittedName>
</protein>
<dbReference type="OrthoDB" id="9785015at2"/>
<evidence type="ECO:0000256" key="3">
    <source>
        <dbReference type="ARBA" id="ARBA00022723"/>
    </source>
</evidence>
<dbReference type="SUPFAM" id="SSF53850">
    <property type="entry name" value="Periplasmic binding protein-like II"/>
    <property type="match status" value="1"/>
</dbReference>
<keyword evidence="4 6" id="KW-0732">Signal</keyword>
<dbReference type="GO" id="GO:1901359">
    <property type="term" value="F:tungstate binding"/>
    <property type="evidence" value="ECO:0007669"/>
    <property type="project" value="UniProtKB-ARBA"/>
</dbReference>
<dbReference type="Proteomes" id="UP000198718">
    <property type="component" value="Unassembled WGS sequence"/>
</dbReference>
<keyword evidence="8" id="KW-1185">Reference proteome</keyword>
<evidence type="ECO:0000256" key="6">
    <source>
        <dbReference type="SAM" id="SignalP"/>
    </source>
</evidence>
<proteinExistence type="inferred from homology"/>
<dbReference type="InterPro" id="IPR044084">
    <property type="entry name" value="AvModA-like_subst-bd"/>
</dbReference>
<dbReference type="Pfam" id="PF13531">
    <property type="entry name" value="SBP_bac_11"/>
    <property type="match status" value="1"/>
</dbReference>
<evidence type="ECO:0000256" key="1">
    <source>
        <dbReference type="ARBA" id="ARBA00009175"/>
    </source>
</evidence>
<keyword evidence="2 5" id="KW-0500">Molybdenum</keyword>
<evidence type="ECO:0000313" key="7">
    <source>
        <dbReference type="EMBL" id="SDK17035.1"/>
    </source>
</evidence>
<dbReference type="PIRSF" id="PIRSF004846">
    <property type="entry name" value="ModA"/>
    <property type="match status" value="1"/>
</dbReference>
<feature type="binding site" evidence="5">
    <location>
        <position position="46"/>
    </location>
    <ligand>
        <name>molybdate</name>
        <dbReference type="ChEBI" id="CHEBI:36264"/>
    </ligand>
</feature>
<reference evidence="7 8" key="1">
    <citation type="submission" date="2016-10" db="EMBL/GenBank/DDBJ databases">
        <authorList>
            <person name="de Groot N.N."/>
        </authorList>
    </citation>
    <scope>NUCLEOTIDE SEQUENCE [LARGE SCALE GENOMIC DNA]</scope>
    <source>
        <strain evidence="7 8">DSM 18346</strain>
    </source>
</reference>
<name>A0A1G8ZRS6_9FIRM</name>
<evidence type="ECO:0000256" key="4">
    <source>
        <dbReference type="ARBA" id="ARBA00022729"/>
    </source>
</evidence>
<dbReference type="PROSITE" id="PS51257">
    <property type="entry name" value="PROKAR_LIPOPROTEIN"/>
    <property type="match status" value="1"/>
</dbReference>